<dbReference type="SMART" id="SM00220">
    <property type="entry name" value="S_TKc"/>
    <property type="match status" value="1"/>
</dbReference>
<evidence type="ECO:0000313" key="9">
    <source>
        <dbReference type="Proteomes" id="UP000278252"/>
    </source>
</evidence>
<evidence type="ECO:0000256" key="1">
    <source>
        <dbReference type="ARBA" id="ARBA00009670"/>
    </source>
</evidence>
<dbReference type="InterPro" id="IPR011009">
    <property type="entry name" value="Kinase-like_dom_sf"/>
</dbReference>
<evidence type="ECO:0000313" key="7">
    <source>
        <dbReference type="Proteomes" id="UP000185713"/>
    </source>
</evidence>
<dbReference type="InterPro" id="IPR004147">
    <property type="entry name" value="ABC1_dom"/>
</dbReference>
<evidence type="ECO:0000259" key="3">
    <source>
        <dbReference type="SMART" id="SM00220"/>
    </source>
</evidence>
<dbReference type="GO" id="GO:0004672">
    <property type="term" value="F:protein kinase activity"/>
    <property type="evidence" value="ECO:0007669"/>
    <property type="project" value="InterPro"/>
</dbReference>
<feature type="transmembrane region" description="Helical" evidence="2">
    <location>
        <begin position="495"/>
        <end position="512"/>
    </location>
</feature>
<dbReference type="OrthoDB" id="8087at2157"/>
<protein>
    <submittedName>
        <fullName evidence="5">AarF/ABC1/UbiB kinase family protein</fullName>
    </submittedName>
    <submittedName>
        <fullName evidence="6">Ubiquinone biosynthesis protein</fullName>
    </submittedName>
    <submittedName>
        <fullName evidence="4">Unusual protein kinase</fullName>
    </submittedName>
</protein>
<feature type="transmembrane region" description="Helical" evidence="2">
    <location>
        <begin position="518"/>
        <end position="539"/>
    </location>
</feature>
<proteinExistence type="inferred from homology"/>
<dbReference type="Proteomes" id="UP000185713">
    <property type="component" value="Unassembled WGS sequence"/>
</dbReference>
<evidence type="ECO:0000313" key="5">
    <source>
        <dbReference type="EMBL" id="RNI10327.1"/>
    </source>
</evidence>
<evidence type="ECO:0000313" key="4">
    <source>
        <dbReference type="EMBL" id="OJH48916.1"/>
    </source>
</evidence>
<dbReference type="EMBL" id="FXBN01000002">
    <property type="protein sequence ID" value="SMH37550.1"/>
    <property type="molecule type" value="Genomic_DNA"/>
</dbReference>
<evidence type="ECO:0000313" key="6">
    <source>
        <dbReference type="EMBL" id="SMH37550.1"/>
    </source>
</evidence>
<keyword evidence="6" id="KW-0830">Ubiquinone</keyword>
<reference evidence="8" key="3">
    <citation type="submission" date="2017-04" db="EMBL/GenBank/DDBJ databases">
        <authorList>
            <person name="Varghese N."/>
            <person name="Submissions S."/>
        </authorList>
    </citation>
    <scope>NUCLEOTIDE SEQUENCE [LARGE SCALE GENOMIC DNA]</scope>
    <source>
        <strain evidence="8">FDF-1</strain>
    </source>
</reference>
<keyword evidence="4" id="KW-0808">Transferase</keyword>
<dbReference type="GO" id="GO:0005524">
    <property type="term" value="F:ATP binding"/>
    <property type="evidence" value="ECO:0007669"/>
    <property type="project" value="InterPro"/>
</dbReference>
<organism evidence="4 7">
    <name type="scientific">Methanohalophilus portucalensis FDF-1</name>
    <dbReference type="NCBI Taxonomy" id="523843"/>
    <lineage>
        <taxon>Archaea</taxon>
        <taxon>Methanobacteriati</taxon>
        <taxon>Methanobacteriota</taxon>
        <taxon>Stenosarchaea group</taxon>
        <taxon>Methanomicrobia</taxon>
        <taxon>Methanosarcinales</taxon>
        <taxon>Methanosarcinaceae</taxon>
        <taxon>Methanohalophilus</taxon>
    </lineage>
</organism>
<keyword evidence="8" id="KW-1185">Reference proteome</keyword>
<dbReference type="InterPro" id="IPR000719">
    <property type="entry name" value="Prot_kinase_dom"/>
</dbReference>
<accession>A0A1L9C377</accession>
<dbReference type="PANTHER" id="PTHR10566:SF113">
    <property type="entry name" value="PROTEIN ACTIVITY OF BC1 COMPLEX KINASE 7, CHLOROPLASTIC"/>
    <property type="match status" value="1"/>
</dbReference>
<keyword evidence="2" id="KW-0472">Membrane</keyword>
<name>A0A1L9C377_9EURY</name>
<dbReference type="EMBL" id="JWTK01000004">
    <property type="protein sequence ID" value="OJH48916.1"/>
    <property type="molecule type" value="Genomic_DNA"/>
</dbReference>
<dbReference type="RefSeq" id="WP_072360436.1">
    <property type="nucleotide sequence ID" value="NZ_FXBN01000002.1"/>
</dbReference>
<evidence type="ECO:0000313" key="8">
    <source>
        <dbReference type="Proteomes" id="UP000193969"/>
    </source>
</evidence>
<gene>
    <name evidence="5" type="ORF">EFE41_08040</name>
    <name evidence="4" type="ORF">MPF_1416</name>
    <name evidence="6" type="ORF">SAMN06264941_1180</name>
</gene>
<dbReference type="InterPro" id="IPR050154">
    <property type="entry name" value="UbiB_kinase"/>
</dbReference>
<sequence length="542" mass="62769">MLRKVRRYLEILRISTKYNLFSLLYKEINRNYIPGRRGTCYLDVENQHNARKMRLAFEELGPTFVKLGQIMSKRSDILPQSYIRELAKLQDRVKPLEFEQMLPSFSSLQCAIPGTQNGEPEISMEQVMGYFDEFDTKPIASASIAQVYRAKLNNEKVAVKVSRPGLINKINIDLSIIEDLKPFIVRIGGFGNNIDFDEFLYEFRELLNKELDFRNEARNIKRFRENFESIDDVNIPQVYDDYCTESVLVMEYMEGTPVKNIQDLDPEQRLKYTHMISSSYLKQVYLDGLYHADPHGGNILIQNNSIAYIDFGAIGIIDGELRRNMLNLFYGIYKKNLDIAFEAFLRIADIKKEDINVRHFKLDLDNLIAKQNYALGQRQNDSYANLALKYNLSLPSDFSTLERSLILIEGVCLELNPGFNLIDDAKPLITKVMLQRYSPGRAMEYFQLEGDRYLEIFKNLPQGVDDVIETIRGYRIEKLENKTNEIKRNRMYENFASYVFLSIILITSAYLATRADTATNELGIAGFVVAILLFGYSFLRNT</sequence>
<keyword evidence="2" id="KW-1133">Transmembrane helix</keyword>
<comment type="similarity">
    <text evidence="1">Belongs to the protein kinase superfamily. ADCK protein kinase family.</text>
</comment>
<dbReference type="STRING" id="523843.SAMN06264941_1180"/>
<reference evidence="6" key="2">
    <citation type="submission" date="2017-04" db="EMBL/GenBank/DDBJ databases">
        <authorList>
            <person name="Afonso C.L."/>
            <person name="Miller P.J."/>
            <person name="Scott M.A."/>
            <person name="Spackman E."/>
            <person name="Goraichik I."/>
            <person name="Dimitrov K.M."/>
            <person name="Suarez D.L."/>
            <person name="Swayne D.E."/>
        </authorList>
    </citation>
    <scope>NUCLEOTIDE SEQUENCE [LARGE SCALE GENOMIC DNA]</scope>
    <source>
        <strain evidence="6">FDF-1</strain>
    </source>
</reference>
<dbReference type="AlphaFoldDB" id="A0A1L9C377"/>
<keyword evidence="4" id="KW-0418">Kinase</keyword>
<evidence type="ECO:0000256" key="2">
    <source>
        <dbReference type="SAM" id="Phobius"/>
    </source>
</evidence>
<dbReference type="Proteomes" id="UP000278252">
    <property type="component" value="Unassembled WGS sequence"/>
</dbReference>
<reference evidence="5 9" key="4">
    <citation type="submission" date="2018-10" db="EMBL/GenBank/DDBJ databases">
        <title>Cultivation of a novel Methanohalophilus strain from Kebrit Deep of the Red Sea and a genomic comparison of members of the genus Methanohalophilus.</title>
        <authorList>
            <person name="Guan Y."/>
            <person name="Ngugi D.K."/>
            <person name="Stingl U."/>
        </authorList>
    </citation>
    <scope>NUCLEOTIDE SEQUENCE [LARGE SCALE GENOMIC DNA]</scope>
    <source>
        <strain evidence="5 9">DSM 7471</strain>
    </source>
</reference>
<dbReference type="Pfam" id="PF03109">
    <property type="entry name" value="ABC1"/>
    <property type="match status" value="1"/>
</dbReference>
<dbReference type="SUPFAM" id="SSF56112">
    <property type="entry name" value="Protein kinase-like (PK-like)"/>
    <property type="match status" value="1"/>
</dbReference>
<dbReference type="Proteomes" id="UP000193969">
    <property type="component" value="Unassembled WGS sequence"/>
</dbReference>
<dbReference type="CDD" id="cd05121">
    <property type="entry name" value="ABC1_ADCK3-like"/>
    <property type="match status" value="1"/>
</dbReference>
<reference evidence="4 7" key="1">
    <citation type="submission" date="2014-12" db="EMBL/GenBank/DDBJ databases">
        <title>The genome sequence of Methanohalophilus portucalensis strain FDF1.</title>
        <authorList>
            <person name="Lai M.-C."/>
            <person name="Lai S.-J."/>
        </authorList>
    </citation>
    <scope>NUCLEOTIDE SEQUENCE [LARGE SCALE GENOMIC DNA]</scope>
    <source>
        <strain evidence="4 7">FDF-1</strain>
    </source>
</reference>
<dbReference type="EMBL" id="RJJH01000012">
    <property type="protein sequence ID" value="RNI10327.1"/>
    <property type="molecule type" value="Genomic_DNA"/>
</dbReference>
<feature type="domain" description="Protein kinase" evidence="3">
    <location>
        <begin position="133"/>
        <end position="446"/>
    </location>
</feature>
<dbReference type="Gene3D" id="1.10.510.10">
    <property type="entry name" value="Transferase(Phosphotransferase) domain 1"/>
    <property type="match status" value="1"/>
</dbReference>
<dbReference type="PANTHER" id="PTHR10566">
    <property type="entry name" value="CHAPERONE-ACTIVITY OF BC1 COMPLEX CABC1 -RELATED"/>
    <property type="match status" value="1"/>
</dbReference>
<keyword evidence="2" id="KW-0812">Transmembrane</keyword>